<dbReference type="Pfam" id="PF02719">
    <property type="entry name" value="Polysacc_synt_2"/>
    <property type="match status" value="1"/>
</dbReference>
<dbReference type="PANTHER" id="PTHR43318:SF1">
    <property type="entry name" value="POLYSACCHARIDE BIOSYNTHESIS PROTEIN EPSC-RELATED"/>
    <property type="match status" value="1"/>
</dbReference>
<evidence type="ECO:0000256" key="1">
    <source>
        <dbReference type="ARBA" id="ARBA00007430"/>
    </source>
</evidence>
<comment type="caution">
    <text evidence="4">The sequence shown here is derived from an EMBL/GenBank/DDBJ whole genome shotgun (WGS) entry which is preliminary data.</text>
</comment>
<keyword evidence="2" id="KW-0472">Membrane</keyword>
<feature type="transmembrane region" description="Helical" evidence="2">
    <location>
        <begin position="50"/>
        <end position="68"/>
    </location>
</feature>
<dbReference type="PANTHER" id="PTHR43318">
    <property type="entry name" value="UDP-N-ACETYLGLUCOSAMINE 4,6-DEHYDRATASE"/>
    <property type="match status" value="1"/>
</dbReference>
<evidence type="ECO:0000256" key="2">
    <source>
        <dbReference type="SAM" id="Phobius"/>
    </source>
</evidence>
<keyword evidence="5" id="KW-1185">Reference proteome</keyword>
<accession>A0ABV7HLY6</accession>
<feature type="transmembrane region" description="Helical" evidence="2">
    <location>
        <begin position="18"/>
        <end position="38"/>
    </location>
</feature>
<evidence type="ECO:0000313" key="4">
    <source>
        <dbReference type="EMBL" id="MFC3154878.1"/>
    </source>
</evidence>
<dbReference type="EMBL" id="JBHRTL010000006">
    <property type="protein sequence ID" value="MFC3154878.1"/>
    <property type="molecule type" value="Genomic_DNA"/>
</dbReference>
<evidence type="ECO:0000313" key="5">
    <source>
        <dbReference type="Proteomes" id="UP001595548"/>
    </source>
</evidence>
<dbReference type="InterPro" id="IPR051203">
    <property type="entry name" value="Polysaccharide_Synthase-Rel"/>
</dbReference>
<dbReference type="RefSeq" id="WP_339615035.1">
    <property type="nucleotide sequence ID" value="NZ_AP031500.1"/>
</dbReference>
<evidence type="ECO:0000259" key="3">
    <source>
        <dbReference type="Pfam" id="PF02719"/>
    </source>
</evidence>
<reference evidence="5" key="1">
    <citation type="journal article" date="2019" name="Int. J. Syst. Evol. Microbiol.">
        <title>The Global Catalogue of Microorganisms (GCM) 10K type strain sequencing project: providing services to taxonomists for standard genome sequencing and annotation.</title>
        <authorList>
            <consortium name="The Broad Institute Genomics Platform"/>
            <consortium name="The Broad Institute Genome Sequencing Center for Infectious Disease"/>
            <person name="Wu L."/>
            <person name="Ma J."/>
        </authorList>
    </citation>
    <scope>NUCLEOTIDE SEQUENCE [LARGE SCALE GENOMIC DNA]</scope>
    <source>
        <strain evidence="5">KCTC 52141</strain>
    </source>
</reference>
<dbReference type="CDD" id="cd05237">
    <property type="entry name" value="UDP_invert_4-6DH_SDR_e"/>
    <property type="match status" value="1"/>
</dbReference>
<comment type="similarity">
    <text evidence="1">Belongs to the polysaccharide synthase family.</text>
</comment>
<dbReference type="InterPro" id="IPR036291">
    <property type="entry name" value="NAD(P)-bd_dom_sf"/>
</dbReference>
<dbReference type="SUPFAM" id="SSF51735">
    <property type="entry name" value="NAD(P)-binding Rossmann-fold domains"/>
    <property type="match status" value="1"/>
</dbReference>
<keyword evidence="2" id="KW-0812">Transmembrane</keyword>
<dbReference type="SUPFAM" id="SSF53335">
    <property type="entry name" value="S-adenosyl-L-methionine-dependent methyltransferases"/>
    <property type="match status" value="1"/>
</dbReference>
<dbReference type="InterPro" id="IPR003869">
    <property type="entry name" value="Polysac_CapD-like"/>
</dbReference>
<dbReference type="Proteomes" id="UP001595548">
    <property type="component" value="Unassembled WGS sequence"/>
</dbReference>
<sequence>MLKALFDSSRTTKRLISLAYDTLAISCSLYIAICLRLGSLEIPVTERELATLAITIVFTLGAFIRMGMYRAILRYMTPQALNTVFLGSCFSALILAVGSFFTHSFIPRSVPFIYLTIALLLLGGPRLLVHHLVMILNGSHQGKREPVIVYGAGYTGHQLRLALKATNYKVVAFVDDDLARQGSVFANLKVQSPVQLPHIIRKHSATRVLLALGNTPHSRRAQIIKGLEPLGVSVQTAPAIPDLISGRARIEHIRDVDIEDLLGRDPVKANNDLLSACITDKVVMVTGAGGSIGGELCRQIILQSPKRIVLFELNEFSLYQLESELGQILQAKKLDVEIIPLLGSVQREHRVETVMRTFGVQTVYHAAAYKHVPLVEHNIVEGVRNNVYGTWYTAEAAIRAGVESFVLISTDKAVRPTNVMGASKRMAELVLQGLSQRQSNTRFSMVRFGNVLGSSGSVVPLFRQQIKMGGPVTVTHPEIIRYFMTIPEAAELVIQAGAMGTGGDVLVLDMGEPVRIVDLARRMIHLSGLTIKTTGLPDGDIEITYTGLRPGEKLYEELLVGDNVTGTAHDRIMRAEEFCLSWVDTEVLLWELDRACHDYACDRVRELLMRAPTGYATEEALGDAVWLHKTNTAQLRVIK</sequence>
<dbReference type="Gene3D" id="3.40.50.720">
    <property type="entry name" value="NAD(P)-binding Rossmann-like Domain"/>
    <property type="match status" value="2"/>
</dbReference>
<protein>
    <submittedName>
        <fullName evidence="4">Nucleoside-diphosphate sugar epimerase/dehydratase</fullName>
    </submittedName>
</protein>
<proteinExistence type="inferred from homology"/>
<dbReference type="InterPro" id="IPR029063">
    <property type="entry name" value="SAM-dependent_MTases_sf"/>
</dbReference>
<organism evidence="4 5">
    <name type="scientific">Gilvimarinus japonicus</name>
    <dbReference type="NCBI Taxonomy" id="1796469"/>
    <lineage>
        <taxon>Bacteria</taxon>
        <taxon>Pseudomonadati</taxon>
        <taxon>Pseudomonadota</taxon>
        <taxon>Gammaproteobacteria</taxon>
        <taxon>Cellvibrionales</taxon>
        <taxon>Cellvibrionaceae</taxon>
        <taxon>Gilvimarinus</taxon>
    </lineage>
</organism>
<feature type="transmembrane region" description="Helical" evidence="2">
    <location>
        <begin position="80"/>
        <end position="106"/>
    </location>
</feature>
<name>A0ABV7HLY6_9GAMM</name>
<dbReference type="Pfam" id="PF13727">
    <property type="entry name" value="CoA_binding_3"/>
    <property type="match status" value="1"/>
</dbReference>
<feature type="transmembrane region" description="Helical" evidence="2">
    <location>
        <begin position="112"/>
        <end position="136"/>
    </location>
</feature>
<keyword evidence="2" id="KW-1133">Transmembrane helix</keyword>
<gene>
    <name evidence="4" type="ORF">ACFOEB_06640</name>
</gene>
<feature type="domain" description="Polysaccharide biosynthesis protein CapD-like" evidence="3">
    <location>
        <begin position="283"/>
        <end position="576"/>
    </location>
</feature>